<sequence>MQRYAIIVAGGSGKRMQSELPKQFLELAGKPILMHTLEAYYYEQTEIILVLPVKELTQWKSLCIQHNFDIPHRIVEGGTSRFRSVQNGLSAIENTTGLVAIHDGVRPLIKRSIISESYRIADEKGNAITAVAAKDSLREIGDWGNKAVDRSKFQIIQTPQTFRIELIKKAFETKEQDTFTDDASVLENSGERIHLIEGDYSNIKITTPEDLRIAESLLRPN</sequence>
<gene>
    <name evidence="3" type="primary">ispD</name>
    <name evidence="4" type="ORF">BFP71_01025</name>
</gene>
<dbReference type="EC" id="2.7.7.60" evidence="3"/>
<feature type="site" description="Positions MEP for the nucleophilic attack" evidence="3">
    <location>
        <position position="204"/>
    </location>
</feature>
<dbReference type="PANTHER" id="PTHR32125">
    <property type="entry name" value="2-C-METHYL-D-ERYTHRITOL 4-PHOSPHATE CYTIDYLYLTRANSFERASE, CHLOROPLASTIC"/>
    <property type="match status" value="1"/>
</dbReference>
<keyword evidence="2 3" id="KW-0548">Nucleotidyltransferase</keyword>
<dbReference type="InterPro" id="IPR001228">
    <property type="entry name" value="IspD"/>
</dbReference>
<evidence type="ECO:0000313" key="4">
    <source>
        <dbReference type="EMBL" id="OEK06289.1"/>
    </source>
</evidence>
<dbReference type="HAMAP" id="MF_00108">
    <property type="entry name" value="IspD"/>
    <property type="match status" value="1"/>
</dbReference>
<dbReference type="Proteomes" id="UP000095552">
    <property type="component" value="Unassembled WGS sequence"/>
</dbReference>
<dbReference type="AlphaFoldDB" id="A0A1E5T4H9"/>
<feature type="site" description="Transition state stabilizer" evidence="3">
    <location>
        <position position="15"/>
    </location>
</feature>
<dbReference type="InterPro" id="IPR034683">
    <property type="entry name" value="IspD/TarI"/>
</dbReference>
<name>A0A1E5T4H9_9BACT</name>
<dbReference type="GO" id="GO:0019288">
    <property type="term" value="P:isopentenyl diphosphate biosynthetic process, methylerythritol 4-phosphate pathway"/>
    <property type="evidence" value="ECO:0007669"/>
    <property type="project" value="UniProtKB-UniRule"/>
</dbReference>
<evidence type="ECO:0000256" key="3">
    <source>
        <dbReference type="HAMAP-Rule" id="MF_00108"/>
    </source>
</evidence>
<feature type="site" description="Positions MEP for the nucleophilic attack" evidence="3">
    <location>
        <position position="150"/>
    </location>
</feature>
<feature type="site" description="Transition state stabilizer" evidence="3">
    <location>
        <position position="22"/>
    </location>
</feature>
<accession>A0A1E5T4H9</accession>
<dbReference type="OrthoDB" id="9806837at2"/>
<dbReference type="PANTHER" id="PTHR32125:SF4">
    <property type="entry name" value="2-C-METHYL-D-ERYTHRITOL 4-PHOSPHATE CYTIDYLYLTRANSFERASE, CHLOROPLASTIC"/>
    <property type="match status" value="1"/>
</dbReference>
<comment type="similarity">
    <text evidence="3">Belongs to the IspD/TarI cytidylyltransferase family. IspD subfamily.</text>
</comment>
<dbReference type="EMBL" id="MDGQ01000003">
    <property type="protein sequence ID" value="OEK06289.1"/>
    <property type="molecule type" value="Genomic_DNA"/>
</dbReference>
<evidence type="ECO:0000256" key="2">
    <source>
        <dbReference type="ARBA" id="ARBA00022695"/>
    </source>
</evidence>
<dbReference type="NCBIfam" id="TIGR00453">
    <property type="entry name" value="ispD"/>
    <property type="match status" value="1"/>
</dbReference>
<keyword evidence="5" id="KW-1185">Reference proteome</keyword>
<dbReference type="Gene3D" id="3.90.550.10">
    <property type="entry name" value="Spore Coat Polysaccharide Biosynthesis Protein SpsA, Chain A"/>
    <property type="match status" value="1"/>
</dbReference>
<keyword evidence="1 3" id="KW-0808">Transferase</keyword>
<evidence type="ECO:0000313" key="5">
    <source>
        <dbReference type="Proteomes" id="UP000095552"/>
    </source>
</evidence>
<dbReference type="UniPathway" id="UPA00056">
    <property type="reaction ID" value="UER00093"/>
</dbReference>
<comment type="catalytic activity">
    <reaction evidence="3">
        <text>2-C-methyl-D-erythritol 4-phosphate + CTP + H(+) = 4-CDP-2-C-methyl-D-erythritol + diphosphate</text>
        <dbReference type="Rhea" id="RHEA:13429"/>
        <dbReference type="ChEBI" id="CHEBI:15378"/>
        <dbReference type="ChEBI" id="CHEBI:33019"/>
        <dbReference type="ChEBI" id="CHEBI:37563"/>
        <dbReference type="ChEBI" id="CHEBI:57823"/>
        <dbReference type="ChEBI" id="CHEBI:58262"/>
        <dbReference type="EC" id="2.7.7.60"/>
    </reaction>
</comment>
<protein>
    <recommendedName>
        <fullName evidence="3">2-C-methyl-D-erythritol 4-phosphate cytidylyltransferase</fullName>
        <ecNumber evidence="3">2.7.7.60</ecNumber>
    </recommendedName>
    <alternativeName>
        <fullName evidence="3">4-diphosphocytidyl-2C-methyl-D-erythritol synthase</fullName>
    </alternativeName>
    <alternativeName>
        <fullName evidence="3">MEP cytidylyltransferase</fullName>
        <shortName evidence="3">MCT</shortName>
    </alternativeName>
</protein>
<evidence type="ECO:0000256" key="1">
    <source>
        <dbReference type="ARBA" id="ARBA00022679"/>
    </source>
</evidence>
<reference evidence="4 5" key="1">
    <citation type="submission" date="2016-08" db="EMBL/GenBank/DDBJ databases">
        <title>Draft genome of Fabibacter sp. strain SK-8.</title>
        <authorList>
            <person name="Wong S.-K."/>
            <person name="Hamasaki K."/>
            <person name="Yoshizawa S."/>
        </authorList>
    </citation>
    <scope>NUCLEOTIDE SEQUENCE [LARGE SCALE GENOMIC DNA]</scope>
    <source>
        <strain evidence="4 5">SK-8</strain>
    </source>
</reference>
<comment type="caution">
    <text evidence="4">The sequence shown here is derived from an EMBL/GenBank/DDBJ whole genome shotgun (WGS) entry which is preliminary data.</text>
</comment>
<dbReference type="Pfam" id="PF01128">
    <property type="entry name" value="IspD"/>
    <property type="match status" value="1"/>
</dbReference>
<dbReference type="CDD" id="cd02516">
    <property type="entry name" value="CDP-ME_synthetase"/>
    <property type="match status" value="1"/>
</dbReference>
<dbReference type="GO" id="GO:0050518">
    <property type="term" value="F:2-C-methyl-D-erythritol 4-phosphate cytidylyltransferase activity"/>
    <property type="evidence" value="ECO:0007669"/>
    <property type="project" value="UniProtKB-UniRule"/>
</dbReference>
<proteinExistence type="inferred from homology"/>
<dbReference type="NCBIfam" id="NF001186">
    <property type="entry name" value="PRK00155.2-3"/>
    <property type="match status" value="1"/>
</dbReference>
<keyword evidence="3" id="KW-0414">Isoprene biosynthesis</keyword>
<comment type="pathway">
    <text evidence="3">Isoprenoid biosynthesis; isopentenyl diphosphate biosynthesis via DXP pathway; isopentenyl diphosphate from 1-deoxy-D-xylulose 5-phosphate: step 2/6.</text>
</comment>
<comment type="function">
    <text evidence="3">Catalyzes the formation of 4-diphosphocytidyl-2-C-methyl-D-erythritol from CTP and 2-C-methyl-D-erythritol 4-phosphate (MEP).</text>
</comment>
<dbReference type="RefSeq" id="WP_069833601.1">
    <property type="nucleotide sequence ID" value="NZ_MDGQ01000003.1"/>
</dbReference>
<dbReference type="SUPFAM" id="SSF53448">
    <property type="entry name" value="Nucleotide-diphospho-sugar transferases"/>
    <property type="match status" value="1"/>
</dbReference>
<dbReference type="InterPro" id="IPR029044">
    <property type="entry name" value="Nucleotide-diphossugar_trans"/>
</dbReference>
<dbReference type="FunFam" id="3.90.550.10:FF:000003">
    <property type="entry name" value="2-C-methyl-D-erythritol 4-phosphate cytidylyltransferase"/>
    <property type="match status" value="1"/>
</dbReference>
<dbReference type="STRING" id="1563681.BFP71_01025"/>
<dbReference type="InterPro" id="IPR050088">
    <property type="entry name" value="IspD/TarI_cytidylyltransf_bact"/>
</dbReference>
<organism evidence="4 5">
    <name type="scientific">Roseivirga misakiensis</name>
    <dbReference type="NCBI Taxonomy" id="1563681"/>
    <lineage>
        <taxon>Bacteria</taxon>
        <taxon>Pseudomonadati</taxon>
        <taxon>Bacteroidota</taxon>
        <taxon>Cytophagia</taxon>
        <taxon>Cytophagales</taxon>
        <taxon>Roseivirgaceae</taxon>
        <taxon>Roseivirga</taxon>
    </lineage>
</organism>